<proteinExistence type="predicted"/>
<evidence type="ECO:0000256" key="1">
    <source>
        <dbReference type="SAM" id="MobiDB-lite"/>
    </source>
</evidence>
<accession>S9SGK7</accession>
<dbReference type="Proteomes" id="UP000015344">
    <property type="component" value="Unassembled WGS sequence"/>
</dbReference>
<protein>
    <submittedName>
        <fullName evidence="2">Bifunctional glutamate--cysteine ligase/glutathione synthetase</fullName>
        <ecNumber evidence="2">6.3.2.2</ecNumber>
    </submittedName>
</protein>
<dbReference type="EC" id="6.3.2.2" evidence="2"/>
<keyword evidence="2" id="KW-0436">Ligase</keyword>
<reference evidence="2 3" key="1">
    <citation type="submission" date="2013-05" db="EMBL/GenBank/DDBJ databases">
        <authorList>
            <person name="Strain E.A."/>
            <person name="Brown E."/>
            <person name="Allard M.W."/>
            <person name="Luo Y.L."/>
        </authorList>
    </citation>
    <scope>NUCLEOTIDE SEQUENCE [LARGE SCALE GENOMIC DNA]</scope>
    <source>
        <strain evidence="2 3">TS-15</strain>
    </source>
</reference>
<evidence type="ECO:0000313" key="2">
    <source>
        <dbReference type="EMBL" id="EPY03884.1"/>
    </source>
</evidence>
<dbReference type="GO" id="GO:0004357">
    <property type="term" value="F:glutamate-cysteine ligase activity"/>
    <property type="evidence" value="ECO:0007669"/>
    <property type="project" value="UniProtKB-EC"/>
</dbReference>
<feature type="compositionally biased region" description="Basic and acidic residues" evidence="1">
    <location>
        <begin position="8"/>
        <end position="18"/>
    </location>
</feature>
<gene>
    <name evidence="2" type="ORF">PAALTS15_29131</name>
</gene>
<feature type="region of interest" description="Disordered" evidence="1">
    <location>
        <begin position="1"/>
        <end position="21"/>
    </location>
</feature>
<organism evidence="2 3">
    <name type="scientific">Paenibacillus alvei TS-15</name>
    <dbReference type="NCBI Taxonomy" id="1117108"/>
    <lineage>
        <taxon>Bacteria</taxon>
        <taxon>Bacillati</taxon>
        <taxon>Bacillota</taxon>
        <taxon>Bacilli</taxon>
        <taxon>Bacillales</taxon>
        <taxon>Paenibacillaceae</taxon>
        <taxon>Paenibacillus</taxon>
    </lineage>
</organism>
<evidence type="ECO:0000313" key="3">
    <source>
        <dbReference type="Proteomes" id="UP000015344"/>
    </source>
</evidence>
<dbReference type="EMBL" id="ATMT01000104">
    <property type="protein sequence ID" value="EPY03884.1"/>
    <property type="molecule type" value="Genomic_DNA"/>
</dbReference>
<sequence>MIHTIEQLVHEKNKDPLRGRGYRTPLEKIQLGESRNHVFKQS</sequence>
<comment type="caution">
    <text evidence="2">The sequence shown here is derived from an EMBL/GenBank/DDBJ whole genome shotgun (WGS) entry which is preliminary data.</text>
</comment>
<dbReference type="AlphaFoldDB" id="S9SGK7"/>
<name>S9SGK7_PAEAL</name>